<proteinExistence type="predicted"/>
<dbReference type="AlphaFoldDB" id="M1DC94"/>
<dbReference type="STRING" id="4113.M1DC94"/>
<dbReference type="PaxDb" id="4113-PGSC0003DMT400086669"/>
<dbReference type="PANTHER" id="PTHR33116">
    <property type="entry name" value="REVERSE TRANSCRIPTASE ZINC-BINDING DOMAIN-CONTAINING PROTEIN-RELATED-RELATED"/>
    <property type="match status" value="1"/>
</dbReference>
<dbReference type="eggNOG" id="KOG1075">
    <property type="taxonomic scope" value="Eukaryota"/>
</dbReference>
<dbReference type="PANTHER" id="PTHR33116:SF66">
    <property type="entry name" value="REVERSE TRANSCRIPTASE ZINC-BINDING DOMAIN-CONTAINING PROTEIN"/>
    <property type="match status" value="1"/>
</dbReference>
<dbReference type="EnsemblPlants" id="PGSC0003DMT400086669">
    <property type="protein sequence ID" value="PGSC0003DMT400086669"/>
    <property type="gene ID" value="PGSC0003DMG400036240"/>
</dbReference>
<dbReference type="Proteomes" id="UP000011115">
    <property type="component" value="Unassembled WGS sequence"/>
</dbReference>
<dbReference type="InParanoid" id="M1DC94"/>
<evidence type="ECO:0000313" key="1">
    <source>
        <dbReference type="EnsemblPlants" id="PGSC0003DMT400086669"/>
    </source>
</evidence>
<dbReference type="Gramene" id="PGSC0003DMT400086669">
    <property type="protein sequence ID" value="PGSC0003DMT400086669"/>
    <property type="gene ID" value="PGSC0003DMG400036240"/>
</dbReference>
<reference evidence="2" key="1">
    <citation type="journal article" date="2011" name="Nature">
        <title>Genome sequence and analysis of the tuber crop potato.</title>
        <authorList>
            <consortium name="The Potato Genome Sequencing Consortium"/>
        </authorList>
    </citation>
    <scope>NUCLEOTIDE SEQUENCE [LARGE SCALE GENOMIC DNA]</scope>
    <source>
        <strain evidence="2">cv. DM1-3 516 R44</strain>
    </source>
</reference>
<keyword evidence="2" id="KW-1185">Reference proteome</keyword>
<accession>M1DC94</accession>
<organism evidence="1 2">
    <name type="scientific">Solanum tuberosum</name>
    <name type="common">Potato</name>
    <dbReference type="NCBI Taxonomy" id="4113"/>
    <lineage>
        <taxon>Eukaryota</taxon>
        <taxon>Viridiplantae</taxon>
        <taxon>Streptophyta</taxon>
        <taxon>Embryophyta</taxon>
        <taxon>Tracheophyta</taxon>
        <taxon>Spermatophyta</taxon>
        <taxon>Magnoliopsida</taxon>
        <taxon>eudicotyledons</taxon>
        <taxon>Gunneridae</taxon>
        <taxon>Pentapetalae</taxon>
        <taxon>asterids</taxon>
        <taxon>lamiids</taxon>
        <taxon>Solanales</taxon>
        <taxon>Solanaceae</taxon>
        <taxon>Solanoideae</taxon>
        <taxon>Solaneae</taxon>
        <taxon>Solanum</taxon>
    </lineage>
</organism>
<evidence type="ECO:0000313" key="2">
    <source>
        <dbReference type="Proteomes" id="UP000011115"/>
    </source>
</evidence>
<reference evidence="1" key="2">
    <citation type="submission" date="2015-06" db="UniProtKB">
        <authorList>
            <consortium name="EnsemblPlants"/>
        </authorList>
    </citation>
    <scope>IDENTIFICATION</scope>
    <source>
        <strain evidence="1">DM1-3 516 R44</strain>
    </source>
</reference>
<name>M1DC94_SOLTU</name>
<protein>
    <submittedName>
        <fullName evidence="1">Reverse transcriptase</fullName>
    </submittedName>
</protein>
<dbReference type="HOGENOM" id="CLU_1290978_0_0_1"/>
<dbReference type="OMA" id="WRRITCN"/>
<sequence length="214" mass="25047">MVLLAGIRDTPISWVIYTRVQVEDLDTLVGLRFELLEFCWTVSMLKPEFWSHVFVLPKKVIKCIETLCRTFLWIGGIDASKKALTAWEQLCSPKTAEGLNLLDTQAWNKAAISKLLWNLSTKKDRLWVKWIHMYYGKQGTLWGVLAPQASCMIKKILQMHKELEIIGWNEEYVKSTEKFSVKQLYKAIRGEYQKVEWRRITCNNSACPKWIFIL</sequence>